<feature type="transmembrane region" description="Helical" evidence="13">
    <location>
        <begin position="414"/>
        <end position="437"/>
    </location>
</feature>
<dbReference type="InterPro" id="IPR002528">
    <property type="entry name" value="MATE_fam"/>
</dbReference>
<dbReference type="InterPro" id="IPR048279">
    <property type="entry name" value="MdtK-like"/>
</dbReference>
<comment type="similarity">
    <text evidence="3">Belongs to the multi antimicrobial extrusion (MATE) (TC 2.A.66.1) family.</text>
</comment>
<dbReference type="PANTHER" id="PTHR43298">
    <property type="entry name" value="MULTIDRUG RESISTANCE PROTEIN NORM-RELATED"/>
    <property type="match status" value="1"/>
</dbReference>
<feature type="transmembrane region" description="Helical" evidence="13">
    <location>
        <begin position="386"/>
        <end position="408"/>
    </location>
</feature>
<dbReference type="PANTHER" id="PTHR43298:SF2">
    <property type="entry name" value="FMN_FAD EXPORTER YEEO-RELATED"/>
    <property type="match status" value="1"/>
</dbReference>
<evidence type="ECO:0000256" key="2">
    <source>
        <dbReference type="ARBA" id="ARBA00004651"/>
    </source>
</evidence>
<keyword evidence="9 13" id="KW-1133">Transmembrane helix</keyword>
<evidence type="ECO:0000256" key="10">
    <source>
        <dbReference type="ARBA" id="ARBA00023065"/>
    </source>
</evidence>
<dbReference type="Proteomes" id="UP000610760">
    <property type="component" value="Unassembled WGS sequence"/>
</dbReference>
<dbReference type="EMBL" id="JACRSV010000001">
    <property type="protein sequence ID" value="MBC8559484.1"/>
    <property type="molecule type" value="Genomic_DNA"/>
</dbReference>
<dbReference type="RefSeq" id="WP_249294377.1">
    <property type="nucleotide sequence ID" value="NZ_JACRSV010000001.1"/>
</dbReference>
<evidence type="ECO:0000256" key="3">
    <source>
        <dbReference type="ARBA" id="ARBA00010199"/>
    </source>
</evidence>
<sequence length="458" mass="49609">MIQDMTVGNPSRILLGFSLPMILSGMFQQLYNIVDSVVAGQFAGVNALAAVGASYPVTMLFIAVATGAGMGSSVIISQLFGAKEYRRMKSAIYTALIAMTALSALFTLLGLLFCTPLIALMGTPEVIFSDSDLYLRIYVFGIFFLFLYNIVTAVFNALGDSRTPLFFLIFSSLFNVALDVWFVAGFQMGVAGVAWATFIAQGISSVLSALWLFRKLKRIEAEGRAKPFDWRLLGAMSKIAVPSIIQQSIVSIGQLGVQALVNRFDERVVAGYSAAIKIDSFLKVAGMSVSNAISSFTAQNIGAGTVTRIRKGRNAAILTMAVYSILAVTVIRLFGSEIVGVFVDSKESAADVIKVGVEYLNIVGMFYFACGVLLIFNGILRGSGRVFAFTCATMTDLILRVSSAYLLADTIGPSAIWWSIPIGWCVAMVLAGCFYFFRRVDQKGFKQRMAQESILGRQ</sequence>
<keyword evidence="10" id="KW-0406">Ion transport</keyword>
<feature type="transmembrane region" description="Helical" evidence="13">
    <location>
        <begin position="359"/>
        <end position="379"/>
    </location>
</feature>
<evidence type="ECO:0000256" key="7">
    <source>
        <dbReference type="ARBA" id="ARBA00022475"/>
    </source>
</evidence>
<evidence type="ECO:0000313" key="14">
    <source>
        <dbReference type="EMBL" id="MBC8559484.1"/>
    </source>
</evidence>
<dbReference type="AlphaFoldDB" id="A0A926I6Z6"/>
<dbReference type="GO" id="GO:0005886">
    <property type="term" value="C:plasma membrane"/>
    <property type="evidence" value="ECO:0007669"/>
    <property type="project" value="UniProtKB-SubCell"/>
</dbReference>
<feature type="transmembrane region" description="Helical" evidence="13">
    <location>
        <begin position="165"/>
        <end position="184"/>
    </location>
</feature>
<keyword evidence="8 13" id="KW-0812">Transmembrane</keyword>
<dbReference type="GO" id="GO:0006811">
    <property type="term" value="P:monoatomic ion transport"/>
    <property type="evidence" value="ECO:0007669"/>
    <property type="project" value="UniProtKB-KW"/>
</dbReference>
<organism evidence="14 15">
    <name type="scientific">Fumia xinanensis</name>
    <dbReference type="NCBI Taxonomy" id="2763659"/>
    <lineage>
        <taxon>Bacteria</taxon>
        <taxon>Bacillati</taxon>
        <taxon>Bacillota</taxon>
        <taxon>Clostridia</taxon>
        <taxon>Eubacteriales</taxon>
        <taxon>Oscillospiraceae</taxon>
        <taxon>Fumia</taxon>
    </lineage>
</organism>
<evidence type="ECO:0000256" key="6">
    <source>
        <dbReference type="ARBA" id="ARBA00022449"/>
    </source>
</evidence>
<feature type="transmembrane region" description="Helical" evidence="13">
    <location>
        <begin position="92"/>
        <end position="121"/>
    </location>
</feature>
<proteinExistence type="inferred from homology"/>
<gene>
    <name evidence="14" type="ORF">H8710_05290</name>
</gene>
<feature type="transmembrane region" description="Helical" evidence="13">
    <location>
        <begin position="315"/>
        <end position="335"/>
    </location>
</feature>
<dbReference type="CDD" id="cd13138">
    <property type="entry name" value="MATE_yoeA_like"/>
    <property type="match status" value="1"/>
</dbReference>
<keyword evidence="7" id="KW-1003">Cell membrane</keyword>
<evidence type="ECO:0000256" key="1">
    <source>
        <dbReference type="ARBA" id="ARBA00003408"/>
    </source>
</evidence>
<name>A0A926I6Z6_9FIRM</name>
<accession>A0A926I6Z6</accession>
<comment type="function">
    <text evidence="1">Multidrug efflux pump.</text>
</comment>
<keyword evidence="11 13" id="KW-0472">Membrane</keyword>
<evidence type="ECO:0000256" key="9">
    <source>
        <dbReference type="ARBA" id="ARBA00022989"/>
    </source>
</evidence>
<evidence type="ECO:0000256" key="5">
    <source>
        <dbReference type="ARBA" id="ARBA00022448"/>
    </source>
</evidence>
<dbReference type="InterPro" id="IPR050222">
    <property type="entry name" value="MATE_MdtK"/>
</dbReference>
<dbReference type="NCBIfam" id="TIGR00797">
    <property type="entry name" value="matE"/>
    <property type="match status" value="1"/>
</dbReference>
<evidence type="ECO:0000256" key="4">
    <source>
        <dbReference type="ARBA" id="ARBA00020268"/>
    </source>
</evidence>
<comment type="subcellular location">
    <subcellularLocation>
        <location evidence="2">Cell membrane</location>
        <topology evidence="2">Multi-pass membrane protein</topology>
    </subcellularLocation>
</comment>
<comment type="caution">
    <text evidence="14">The sequence shown here is derived from an EMBL/GenBank/DDBJ whole genome shotgun (WGS) entry which is preliminary data.</text>
</comment>
<evidence type="ECO:0000256" key="12">
    <source>
        <dbReference type="ARBA" id="ARBA00031636"/>
    </source>
</evidence>
<evidence type="ECO:0000313" key="15">
    <source>
        <dbReference type="Proteomes" id="UP000610760"/>
    </source>
</evidence>
<evidence type="ECO:0000256" key="11">
    <source>
        <dbReference type="ARBA" id="ARBA00023136"/>
    </source>
</evidence>
<dbReference type="Pfam" id="PF01554">
    <property type="entry name" value="MatE"/>
    <property type="match status" value="2"/>
</dbReference>
<reference evidence="14" key="1">
    <citation type="submission" date="2020-08" db="EMBL/GenBank/DDBJ databases">
        <title>Genome public.</title>
        <authorList>
            <person name="Liu C."/>
            <person name="Sun Q."/>
        </authorList>
    </citation>
    <scope>NUCLEOTIDE SEQUENCE</scope>
    <source>
        <strain evidence="14">NSJ-33</strain>
    </source>
</reference>
<dbReference type="GO" id="GO:0015297">
    <property type="term" value="F:antiporter activity"/>
    <property type="evidence" value="ECO:0007669"/>
    <property type="project" value="UniProtKB-KW"/>
</dbReference>
<feature type="transmembrane region" description="Helical" evidence="13">
    <location>
        <begin position="54"/>
        <end position="80"/>
    </location>
</feature>
<evidence type="ECO:0000256" key="13">
    <source>
        <dbReference type="SAM" id="Phobius"/>
    </source>
</evidence>
<protein>
    <recommendedName>
        <fullName evidence="4">Probable multidrug resistance protein NorM</fullName>
    </recommendedName>
    <alternativeName>
        <fullName evidence="12">Multidrug-efflux transporter</fullName>
    </alternativeName>
</protein>
<feature type="transmembrane region" description="Helical" evidence="13">
    <location>
        <begin position="133"/>
        <end position="158"/>
    </location>
</feature>
<keyword evidence="15" id="KW-1185">Reference proteome</keyword>
<keyword evidence="5" id="KW-0813">Transport</keyword>
<dbReference type="PIRSF" id="PIRSF006603">
    <property type="entry name" value="DinF"/>
    <property type="match status" value="1"/>
</dbReference>
<dbReference type="GO" id="GO:0042910">
    <property type="term" value="F:xenobiotic transmembrane transporter activity"/>
    <property type="evidence" value="ECO:0007669"/>
    <property type="project" value="InterPro"/>
</dbReference>
<feature type="transmembrane region" description="Helical" evidence="13">
    <location>
        <begin position="12"/>
        <end position="34"/>
    </location>
</feature>
<evidence type="ECO:0000256" key="8">
    <source>
        <dbReference type="ARBA" id="ARBA00022692"/>
    </source>
</evidence>
<keyword evidence="6" id="KW-0050">Antiport</keyword>
<feature type="transmembrane region" description="Helical" evidence="13">
    <location>
        <begin position="190"/>
        <end position="213"/>
    </location>
</feature>